<dbReference type="OrthoDB" id="10260946at2759"/>
<dbReference type="InterPro" id="IPR052139">
    <property type="entry name" value="Methylosome_Comp_WDR77"/>
</dbReference>
<sequence>MFIMKMDSNSCDMEPNRVAEAYRYHQPAFIPAQIEKRLDFIDINEDGYMLLGSSNLTGRTWNGSIWCFTQTELEPKAENSLTGVLCDSGVCDGKFLPSKDKIFIGKDSGVVQILQLMENDDARAWCGGGGDARGDDHLIEPMPWGQYGQKHHLLTLASAGEHDAAVLSIATLPSHGSSEAHRAVSGGADM</sequence>
<dbReference type="PANTHER" id="PTHR46853:SF1">
    <property type="entry name" value="METHYLOSOME PROTEIN 50"/>
    <property type="match status" value="1"/>
</dbReference>
<accession>A0A8K0JXB4</accession>
<evidence type="ECO:0000313" key="4">
    <source>
        <dbReference type="Proteomes" id="UP000792457"/>
    </source>
</evidence>
<evidence type="ECO:0000313" key="3">
    <source>
        <dbReference type="EMBL" id="KAG8224357.1"/>
    </source>
</evidence>
<comment type="caution">
    <text evidence="3">The sequence shown here is derived from an EMBL/GenBank/DDBJ whole genome shotgun (WGS) entry which is preliminary data.</text>
</comment>
<evidence type="ECO:0000256" key="1">
    <source>
        <dbReference type="ARBA" id="ARBA00004496"/>
    </source>
</evidence>
<keyword evidence="4" id="KW-1185">Reference proteome</keyword>
<reference evidence="3" key="2">
    <citation type="submission" date="2017-10" db="EMBL/GenBank/DDBJ databases">
        <title>Ladona fulva Genome sequencing and assembly.</title>
        <authorList>
            <person name="Murali S."/>
            <person name="Richards S."/>
            <person name="Bandaranaike D."/>
            <person name="Bellair M."/>
            <person name="Blankenburg K."/>
            <person name="Chao H."/>
            <person name="Dinh H."/>
            <person name="Doddapaneni H."/>
            <person name="Dugan-Rocha S."/>
            <person name="Elkadiri S."/>
            <person name="Gnanaolivu R."/>
            <person name="Hernandez B."/>
            <person name="Skinner E."/>
            <person name="Javaid M."/>
            <person name="Lee S."/>
            <person name="Li M."/>
            <person name="Ming W."/>
            <person name="Munidasa M."/>
            <person name="Muniz J."/>
            <person name="Nguyen L."/>
            <person name="Hughes D."/>
            <person name="Osuji N."/>
            <person name="Pu L.-L."/>
            <person name="Puazo M."/>
            <person name="Qu C."/>
            <person name="Quiroz J."/>
            <person name="Raj R."/>
            <person name="Weissenberger G."/>
            <person name="Xin Y."/>
            <person name="Zou X."/>
            <person name="Han Y."/>
            <person name="Worley K."/>
            <person name="Muzny D."/>
            <person name="Gibbs R."/>
        </authorList>
    </citation>
    <scope>NUCLEOTIDE SEQUENCE</scope>
    <source>
        <strain evidence="3">Sampled in the wild</strain>
    </source>
</reference>
<keyword evidence="2" id="KW-0963">Cytoplasm</keyword>
<dbReference type="InterPro" id="IPR015943">
    <property type="entry name" value="WD40/YVTN_repeat-like_dom_sf"/>
</dbReference>
<proteinExistence type="predicted"/>
<dbReference type="Proteomes" id="UP000792457">
    <property type="component" value="Unassembled WGS sequence"/>
</dbReference>
<dbReference type="AlphaFoldDB" id="A0A8K0JXB4"/>
<dbReference type="EMBL" id="KZ308192">
    <property type="protein sequence ID" value="KAG8224357.1"/>
    <property type="molecule type" value="Genomic_DNA"/>
</dbReference>
<comment type="subcellular location">
    <subcellularLocation>
        <location evidence="1">Cytoplasm</location>
    </subcellularLocation>
</comment>
<evidence type="ECO:0000256" key="2">
    <source>
        <dbReference type="ARBA" id="ARBA00022490"/>
    </source>
</evidence>
<gene>
    <name evidence="3" type="ORF">J437_LFUL004313</name>
</gene>
<dbReference type="PANTHER" id="PTHR46853">
    <property type="entry name" value="METHYLOSOME PROTEIN 50"/>
    <property type="match status" value="1"/>
</dbReference>
<dbReference type="GO" id="GO:0034709">
    <property type="term" value="C:methylosome"/>
    <property type="evidence" value="ECO:0007669"/>
    <property type="project" value="TreeGrafter"/>
</dbReference>
<dbReference type="GO" id="GO:0007309">
    <property type="term" value="P:oocyte axis specification"/>
    <property type="evidence" value="ECO:0007669"/>
    <property type="project" value="TreeGrafter"/>
</dbReference>
<name>A0A8K0JXB4_LADFU</name>
<protein>
    <submittedName>
        <fullName evidence="3">Uncharacterized protein</fullName>
    </submittedName>
</protein>
<organism evidence="3 4">
    <name type="scientific">Ladona fulva</name>
    <name type="common">Scarce chaser dragonfly</name>
    <name type="synonym">Libellula fulva</name>
    <dbReference type="NCBI Taxonomy" id="123851"/>
    <lineage>
        <taxon>Eukaryota</taxon>
        <taxon>Metazoa</taxon>
        <taxon>Ecdysozoa</taxon>
        <taxon>Arthropoda</taxon>
        <taxon>Hexapoda</taxon>
        <taxon>Insecta</taxon>
        <taxon>Pterygota</taxon>
        <taxon>Palaeoptera</taxon>
        <taxon>Odonata</taxon>
        <taxon>Epiprocta</taxon>
        <taxon>Anisoptera</taxon>
        <taxon>Libelluloidea</taxon>
        <taxon>Libellulidae</taxon>
        <taxon>Ladona</taxon>
    </lineage>
</organism>
<reference evidence="3" key="1">
    <citation type="submission" date="2013-04" db="EMBL/GenBank/DDBJ databases">
        <authorList>
            <person name="Qu J."/>
            <person name="Murali S.C."/>
            <person name="Bandaranaike D."/>
            <person name="Bellair M."/>
            <person name="Blankenburg K."/>
            <person name="Chao H."/>
            <person name="Dinh H."/>
            <person name="Doddapaneni H."/>
            <person name="Downs B."/>
            <person name="Dugan-Rocha S."/>
            <person name="Elkadiri S."/>
            <person name="Gnanaolivu R.D."/>
            <person name="Hernandez B."/>
            <person name="Javaid M."/>
            <person name="Jayaseelan J.C."/>
            <person name="Lee S."/>
            <person name="Li M."/>
            <person name="Ming W."/>
            <person name="Munidasa M."/>
            <person name="Muniz J."/>
            <person name="Nguyen L."/>
            <person name="Ongeri F."/>
            <person name="Osuji N."/>
            <person name="Pu L.-L."/>
            <person name="Puazo M."/>
            <person name="Qu C."/>
            <person name="Quiroz J."/>
            <person name="Raj R."/>
            <person name="Weissenberger G."/>
            <person name="Xin Y."/>
            <person name="Zou X."/>
            <person name="Han Y."/>
            <person name="Richards S."/>
            <person name="Worley K."/>
            <person name="Muzny D."/>
            <person name="Gibbs R."/>
        </authorList>
    </citation>
    <scope>NUCLEOTIDE SEQUENCE</scope>
    <source>
        <strain evidence="3">Sampled in the wild</strain>
    </source>
</reference>
<dbReference type="Gene3D" id="2.130.10.10">
    <property type="entry name" value="YVTN repeat-like/Quinoprotein amine dehydrogenase"/>
    <property type="match status" value="1"/>
</dbReference>